<dbReference type="AlphaFoldDB" id="A0A498QUZ5"/>
<name>A0A498QUZ5_9MYCO</name>
<dbReference type="Proteomes" id="UP000268285">
    <property type="component" value="Unassembled WGS sequence"/>
</dbReference>
<protein>
    <submittedName>
        <fullName evidence="1">Uncharacterized protein</fullName>
    </submittedName>
</protein>
<evidence type="ECO:0000313" key="1">
    <source>
        <dbReference type="EMBL" id="VBA55258.1"/>
    </source>
</evidence>
<gene>
    <name evidence="1" type="ORF">LAUMK142_05029</name>
</gene>
<keyword evidence="2" id="KW-1185">Reference proteome</keyword>
<evidence type="ECO:0000313" key="2">
    <source>
        <dbReference type="Proteomes" id="UP000268285"/>
    </source>
</evidence>
<accession>A0A498QUZ5</accession>
<organism evidence="1 2">
    <name type="scientific">Mycobacterium pseudokansasii</name>
    <dbReference type="NCBI Taxonomy" id="2341080"/>
    <lineage>
        <taxon>Bacteria</taxon>
        <taxon>Bacillati</taxon>
        <taxon>Actinomycetota</taxon>
        <taxon>Actinomycetes</taxon>
        <taxon>Mycobacteriales</taxon>
        <taxon>Mycobacteriaceae</taxon>
        <taxon>Mycobacterium</taxon>
    </lineage>
</organism>
<dbReference type="RefSeq" id="WP_036406583.1">
    <property type="nucleotide sequence ID" value="NZ_JAIENV010000119.1"/>
</dbReference>
<sequence length="69" mass="7057">MAAILPIPQASSEVDWLADDGLFESCEVSTCDAGQDYSGGNADTGLAFGYLGSESVCNGSCGGQRAGFW</sequence>
<reference evidence="1 2" key="1">
    <citation type="submission" date="2018-09" db="EMBL/GenBank/DDBJ databases">
        <authorList>
            <person name="Tagini F."/>
        </authorList>
    </citation>
    <scope>NUCLEOTIDE SEQUENCE [LARGE SCALE GENOMIC DNA]</scope>
    <source>
        <strain evidence="1 2">MK142</strain>
    </source>
</reference>
<dbReference type="EMBL" id="UPHU01000001">
    <property type="protein sequence ID" value="VBA55258.1"/>
    <property type="molecule type" value="Genomic_DNA"/>
</dbReference>
<proteinExistence type="predicted"/>